<dbReference type="SUPFAM" id="SSF52402">
    <property type="entry name" value="Adenine nucleotide alpha hydrolases-like"/>
    <property type="match status" value="2"/>
</dbReference>
<comment type="caution">
    <text evidence="6">The sequence shown here is derived from an EMBL/GenBank/DDBJ whole genome shotgun (WGS) entry which is preliminary data.</text>
</comment>
<dbReference type="CDD" id="cd00293">
    <property type="entry name" value="USP-like"/>
    <property type="match status" value="1"/>
</dbReference>
<dbReference type="InterPro" id="IPR006016">
    <property type="entry name" value="UspA"/>
</dbReference>
<dbReference type="PANTHER" id="PTHR47892">
    <property type="entry name" value="UNIVERSAL STRESS PROTEIN E"/>
    <property type="match status" value="1"/>
</dbReference>
<sequence length="314" mass="35386">MLFTRLLVPIAPEQPINDALHQVFSFANTCSSHVTLLLVIKELAEYKDIYHLSGTTLDILEHATRFYQDSLKNHVQALEKRYPNIKFNTKVRVGIPFIEIIKESDELKSSMIVIDCHREDKQEPCQRGCNTFDLMRKSQVPIWSISTHFDSLSQVVAAVDVTNHDYQDFNIKLVDLAVGFCSAVGARLVLCHAWRLESEGYLRNRGGYTDIDIALLSQKMRDERIARLNALLAKHDNSSLTIQTQVLEGETRDVLPQFISDSQANLVILGSMSRSGIAGFVMGNTAESMINKLECSVITIKPDTFESPILMNKV</sequence>
<evidence type="ECO:0000313" key="6">
    <source>
        <dbReference type="EMBL" id="MCJ2376961.1"/>
    </source>
</evidence>
<accession>A0A9X2AW86</accession>
<evidence type="ECO:0000256" key="2">
    <source>
        <dbReference type="ARBA" id="ARBA00008791"/>
    </source>
</evidence>
<keyword evidence="7" id="KW-1185">Reference proteome</keyword>
<organism evidence="6 7">
    <name type="scientific">Vibrio gelatinilyticus</name>
    <dbReference type="NCBI Taxonomy" id="2893468"/>
    <lineage>
        <taxon>Bacteria</taxon>
        <taxon>Pseudomonadati</taxon>
        <taxon>Pseudomonadota</taxon>
        <taxon>Gammaproteobacteria</taxon>
        <taxon>Vibrionales</taxon>
        <taxon>Vibrionaceae</taxon>
        <taxon>Vibrio</taxon>
    </lineage>
</organism>
<comment type="function">
    <text evidence="4">Required for resistance to DNA-damaging agents.</text>
</comment>
<feature type="domain" description="UspA" evidence="5">
    <location>
        <begin position="3"/>
        <end position="142"/>
    </location>
</feature>
<comment type="similarity">
    <text evidence="2">Belongs to the universal stress protein A family.</text>
</comment>
<protein>
    <submittedName>
        <fullName evidence="6">Universal stress protein</fullName>
    </submittedName>
</protein>
<evidence type="ECO:0000256" key="1">
    <source>
        <dbReference type="ARBA" id="ARBA00004496"/>
    </source>
</evidence>
<name>A0A9X2AW86_9VIBR</name>
<dbReference type="Gene3D" id="3.40.50.12370">
    <property type="match status" value="1"/>
</dbReference>
<dbReference type="Proteomes" id="UP001139488">
    <property type="component" value="Unassembled WGS sequence"/>
</dbReference>
<feature type="domain" description="UspA" evidence="5">
    <location>
        <begin position="172"/>
        <end position="301"/>
    </location>
</feature>
<evidence type="ECO:0000259" key="5">
    <source>
        <dbReference type="Pfam" id="PF00582"/>
    </source>
</evidence>
<dbReference type="GO" id="GO:0005737">
    <property type="term" value="C:cytoplasm"/>
    <property type="evidence" value="ECO:0007669"/>
    <property type="project" value="UniProtKB-SubCell"/>
</dbReference>
<gene>
    <name evidence="6" type="ORF">LNL84_08950</name>
</gene>
<dbReference type="RefSeq" id="WP_244356880.1">
    <property type="nucleotide sequence ID" value="NZ_JAJNNZ010000005.1"/>
</dbReference>
<comment type="subcellular location">
    <subcellularLocation>
        <location evidence="1">Cytoplasm</location>
    </subcellularLocation>
</comment>
<evidence type="ECO:0000256" key="4">
    <source>
        <dbReference type="ARBA" id="ARBA00037131"/>
    </source>
</evidence>
<dbReference type="AlphaFoldDB" id="A0A9X2AW86"/>
<dbReference type="PANTHER" id="PTHR47892:SF1">
    <property type="entry name" value="UNIVERSAL STRESS PROTEIN E"/>
    <property type="match status" value="1"/>
</dbReference>
<dbReference type="EMBL" id="JAJNNZ010000005">
    <property type="protein sequence ID" value="MCJ2376961.1"/>
    <property type="molecule type" value="Genomic_DNA"/>
</dbReference>
<evidence type="ECO:0000256" key="3">
    <source>
        <dbReference type="ARBA" id="ARBA00022490"/>
    </source>
</evidence>
<dbReference type="Pfam" id="PF00582">
    <property type="entry name" value="Usp"/>
    <property type="match status" value="2"/>
</dbReference>
<reference evidence="6" key="1">
    <citation type="submission" date="2021-11" db="EMBL/GenBank/DDBJ databases">
        <title>Vibrio ZSDE26 sp. nov. and Vibrio ZSDZ34 sp. nov., isolated from coastal seawater in Qingdao.</title>
        <authorList>
            <person name="Zhang P."/>
        </authorList>
    </citation>
    <scope>NUCLEOTIDE SEQUENCE</scope>
    <source>
        <strain evidence="6">ZSDZ34</strain>
    </source>
</reference>
<evidence type="ECO:0000313" key="7">
    <source>
        <dbReference type="Proteomes" id="UP001139488"/>
    </source>
</evidence>
<proteinExistence type="inferred from homology"/>
<keyword evidence="3" id="KW-0963">Cytoplasm</keyword>